<organism evidence="3 4">
    <name type="scientific">Pedobacter paludis</name>
    <dbReference type="NCBI Taxonomy" id="2203212"/>
    <lineage>
        <taxon>Bacteria</taxon>
        <taxon>Pseudomonadati</taxon>
        <taxon>Bacteroidota</taxon>
        <taxon>Sphingobacteriia</taxon>
        <taxon>Sphingobacteriales</taxon>
        <taxon>Sphingobacteriaceae</taxon>
        <taxon>Pedobacter</taxon>
    </lineage>
</organism>
<evidence type="ECO:0000313" key="4">
    <source>
        <dbReference type="Proteomes" id="UP000245391"/>
    </source>
</evidence>
<evidence type="ECO:0000256" key="1">
    <source>
        <dbReference type="ARBA" id="ARBA00022679"/>
    </source>
</evidence>
<dbReference type="PANTHER" id="PTHR13947">
    <property type="entry name" value="GNAT FAMILY N-ACETYLTRANSFERASE"/>
    <property type="match status" value="1"/>
</dbReference>
<dbReference type="InterPro" id="IPR050769">
    <property type="entry name" value="NAT_camello-type"/>
</dbReference>
<gene>
    <name evidence="3" type="ORF">DF947_08885</name>
</gene>
<accession>A0A317EYG5</accession>
<dbReference type="PANTHER" id="PTHR13947:SF37">
    <property type="entry name" value="LD18367P"/>
    <property type="match status" value="1"/>
</dbReference>
<dbReference type="PROSITE" id="PS51186">
    <property type="entry name" value="GNAT"/>
    <property type="match status" value="1"/>
</dbReference>
<comment type="caution">
    <text evidence="3">The sequence shown here is derived from an EMBL/GenBank/DDBJ whole genome shotgun (WGS) entry which is preliminary data.</text>
</comment>
<dbReference type="PIRSF" id="PIRSF037663">
    <property type="entry name" value="Acetyltransf_GNAT_prd"/>
    <property type="match status" value="1"/>
</dbReference>
<dbReference type="RefSeq" id="WP_109929356.1">
    <property type="nucleotide sequence ID" value="NZ_QGNY01000003.1"/>
</dbReference>
<evidence type="ECO:0000313" key="3">
    <source>
        <dbReference type="EMBL" id="PWS31901.1"/>
    </source>
</evidence>
<dbReference type="InterPro" id="IPR017255">
    <property type="entry name" value="AcTrfase_GNAT_prd"/>
</dbReference>
<dbReference type="EMBL" id="QGNY01000003">
    <property type="protein sequence ID" value="PWS31901.1"/>
    <property type="molecule type" value="Genomic_DNA"/>
</dbReference>
<dbReference type="Gene3D" id="3.40.630.30">
    <property type="match status" value="1"/>
</dbReference>
<evidence type="ECO:0000259" key="2">
    <source>
        <dbReference type="PROSITE" id="PS51186"/>
    </source>
</evidence>
<dbReference type="SUPFAM" id="SSF55729">
    <property type="entry name" value="Acyl-CoA N-acyltransferases (Nat)"/>
    <property type="match status" value="1"/>
</dbReference>
<keyword evidence="4" id="KW-1185">Reference proteome</keyword>
<dbReference type="GO" id="GO:0008080">
    <property type="term" value="F:N-acetyltransferase activity"/>
    <property type="evidence" value="ECO:0007669"/>
    <property type="project" value="InterPro"/>
</dbReference>
<dbReference type="InterPro" id="IPR000182">
    <property type="entry name" value="GNAT_dom"/>
</dbReference>
<feature type="domain" description="N-acetyltransferase" evidence="2">
    <location>
        <begin position="2"/>
        <end position="142"/>
    </location>
</feature>
<name>A0A317EYG5_9SPHI</name>
<sequence>MIAIREINEQDFEEVAKLTGQLNYEVNATETLHRIKAIKSSVVDVAFVAVYNELVVGWIHSFYTIRIESKPFVEIAGLVVDSACRNQNIGKLLIEKATDWAKGHQVTSIRVRCNTIRKDSHKFYEHIGFRLTKQQMIYEIDI</sequence>
<dbReference type="CDD" id="cd04301">
    <property type="entry name" value="NAT_SF"/>
    <property type="match status" value="1"/>
</dbReference>
<protein>
    <submittedName>
        <fullName evidence="3">GNAT family N-acetyltransferase</fullName>
    </submittedName>
</protein>
<dbReference type="Pfam" id="PF00583">
    <property type="entry name" value="Acetyltransf_1"/>
    <property type="match status" value="1"/>
</dbReference>
<dbReference type="AlphaFoldDB" id="A0A317EYG5"/>
<reference evidence="4" key="1">
    <citation type="submission" date="2018-05" db="EMBL/GenBank/DDBJ databases">
        <title>Pedobacter paludis sp. nov., isolated from wetland soil.</title>
        <authorList>
            <person name="Zhang Y."/>
        </authorList>
    </citation>
    <scope>NUCLEOTIDE SEQUENCE [LARGE SCALE GENOMIC DNA]</scope>
    <source>
        <strain evidence="4">R-8</strain>
    </source>
</reference>
<keyword evidence="1 3" id="KW-0808">Transferase</keyword>
<dbReference type="InterPro" id="IPR016181">
    <property type="entry name" value="Acyl_CoA_acyltransferase"/>
</dbReference>
<proteinExistence type="predicted"/>
<dbReference type="OrthoDB" id="9792929at2"/>
<dbReference type="Proteomes" id="UP000245391">
    <property type="component" value="Unassembled WGS sequence"/>
</dbReference>